<evidence type="ECO:0000313" key="1">
    <source>
        <dbReference type="EMBL" id="TKZ24122.1"/>
    </source>
</evidence>
<organism evidence="1 2">
    <name type="scientific">Brachyspira catarrhinii</name>
    <dbReference type="NCBI Taxonomy" id="2528966"/>
    <lineage>
        <taxon>Bacteria</taxon>
        <taxon>Pseudomonadati</taxon>
        <taxon>Spirochaetota</taxon>
        <taxon>Spirochaetia</taxon>
        <taxon>Brachyspirales</taxon>
        <taxon>Brachyspiraceae</taxon>
        <taxon>Brachyspira</taxon>
    </lineage>
</organism>
<dbReference type="RefSeq" id="WP_137999419.1">
    <property type="nucleotide sequence ID" value="NZ_SJDU01000640.1"/>
</dbReference>
<reference evidence="1 2" key="1">
    <citation type="journal article" date="2019" name="Anaerobe">
        <title>Brachyspira catarrhinii sp. nov., an anaerobic intestinal spirochaete isolated from vervet monkeys may have been misidentified as Brachyspira aalborgi in previous studies.</title>
        <authorList>
            <person name="Phillips N.D."/>
            <person name="La T."/>
            <person name="Hampson D.J."/>
        </authorList>
    </citation>
    <scope>NUCLEOTIDE SEQUENCE [LARGE SCALE GENOMIC DNA]</scope>
    <source>
        <strain evidence="1 2">Z12</strain>
    </source>
</reference>
<comment type="caution">
    <text evidence="1">The sequence shown here is derived from an EMBL/GenBank/DDBJ whole genome shotgun (WGS) entry which is preliminary data.</text>
</comment>
<dbReference type="EMBL" id="SJDU01000640">
    <property type="protein sequence ID" value="TKZ24122.1"/>
    <property type="molecule type" value="Genomic_DNA"/>
</dbReference>
<dbReference type="Proteomes" id="UP000310168">
    <property type="component" value="Unassembled WGS sequence"/>
</dbReference>
<name>A0ABY2TME0_9SPIR</name>
<evidence type="ECO:0008006" key="3">
    <source>
        <dbReference type="Google" id="ProtNLM"/>
    </source>
</evidence>
<proteinExistence type="predicted"/>
<protein>
    <recommendedName>
        <fullName evidence="3">Lipoprotein</fullName>
    </recommendedName>
</protein>
<evidence type="ECO:0000313" key="2">
    <source>
        <dbReference type="Proteomes" id="UP000310168"/>
    </source>
</evidence>
<gene>
    <name evidence="1" type="ORF">EZH24_12805</name>
</gene>
<accession>A0ABY2TME0</accession>
<keyword evidence="2" id="KW-1185">Reference proteome</keyword>
<sequence length="201" mass="23494">MKKIILLFSIFLFSVICYGYKIPEGINNIKDNNKIHYELNRDTYKFVILQEKKILEVPAPHFFIIIRTQTPVTEEDLTKGCFLDLRENNNIYGSFSFGMIISLNEKINNMMYFSGMPDVSEAELEDLSTKKVNAVLIRAENFSGMHSFYEDLEYRDQSSIQIKETEGHFINGEIEKNASQFIDDLLMMTKFYFEVCEKVLN</sequence>